<name>A0A931I1U3_9HYPH</name>
<dbReference type="GO" id="GO:0019346">
    <property type="term" value="P:transsulfuration"/>
    <property type="evidence" value="ECO:0007669"/>
    <property type="project" value="InterPro"/>
</dbReference>
<dbReference type="FunFam" id="3.40.640.10:FF:000046">
    <property type="entry name" value="Cystathionine gamma-lyase"/>
    <property type="match status" value="1"/>
</dbReference>
<evidence type="ECO:0000256" key="2">
    <source>
        <dbReference type="ARBA" id="ARBA00022898"/>
    </source>
</evidence>
<dbReference type="GO" id="GO:0016846">
    <property type="term" value="F:carbon-sulfur lyase activity"/>
    <property type="evidence" value="ECO:0007669"/>
    <property type="project" value="TreeGrafter"/>
</dbReference>
<comment type="cofactor">
    <cofactor evidence="1 4">
        <name>pyridoxal 5'-phosphate</name>
        <dbReference type="ChEBI" id="CHEBI:597326"/>
    </cofactor>
</comment>
<evidence type="ECO:0000256" key="3">
    <source>
        <dbReference type="PIRSR" id="PIRSR001434-2"/>
    </source>
</evidence>
<dbReference type="InterPro" id="IPR015422">
    <property type="entry name" value="PyrdxlP-dep_Trfase_small"/>
</dbReference>
<dbReference type="Proteomes" id="UP000631694">
    <property type="component" value="Unassembled WGS sequence"/>
</dbReference>
<dbReference type="AlphaFoldDB" id="A0A931I1U3"/>
<evidence type="ECO:0000256" key="5">
    <source>
        <dbReference type="SAM" id="MobiDB-lite"/>
    </source>
</evidence>
<sequence>MADADPTPRPETLALHAGDGPRELGAAATPGPTLATSFFTHPDAVGFSAADLGEAAPHFYTRWSNPTVDRLEARLAALDGGAAAVAFGSGMAAITGLFADRLAHGDHLVVSDVCYAGVAEFCHDELPRRGVAVTAVDTSDLAAVAAAMRPTTRLVHVETPANPTLRLADVAGIAKIAHAGGAELSVDATIATPLGLRPLGLGADYVVHSLTKYLCGHGDALGGAVIGGADALAGLRRGQLIHGGGVLAPFSAYMILRGMETLPLRMLQHEANAAALAAFLAGHPKVARVLWPGSPDHPQHGLARRQMTNCSGLLSFVVKDDAAATARRLAERLKVISYAVSLGKTKSLLFFIPTEDILRASFRLDAAAAARYRAVAGEGVFRFSVGLENPADLVADLEQALG</sequence>
<dbReference type="GO" id="GO:0016740">
    <property type="term" value="F:transferase activity"/>
    <property type="evidence" value="ECO:0007669"/>
    <property type="project" value="UniProtKB-KW"/>
</dbReference>
<evidence type="ECO:0000256" key="4">
    <source>
        <dbReference type="RuleBase" id="RU362118"/>
    </source>
</evidence>
<reference evidence="6" key="1">
    <citation type="submission" date="2020-12" db="EMBL/GenBank/DDBJ databases">
        <title>Methylobrevis albus sp. nov., isolated from fresh water lack sediment.</title>
        <authorList>
            <person name="Zou Q."/>
        </authorList>
    </citation>
    <scope>NUCLEOTIDE SEQUENCE</scope>
    <source>
        <strain evidence="6">L22</strain>
    </source>
</reference>
<dbReference type="InterPro" id="IPR015421">
    <property type="entry name" value="PyrdxlP-dep_Trfase_major"/>
</dbReference>
<gene>
    <name evidence="6" type="ORF">I5731_07905</name>
</gene>
<dbReference type="GO" id="GO:0030170">
    <property type="term" value="F:pyridoxal phosphate binding"/>
    <property type="evidence" value="ECO:0007669"/>
    <property type="project" value="InterPro"/>
</dbReference>
<comment type="similarity">
    <text evidence="4">Belongs to the trans-sulfuration enzymes family.</text>
</comment>
<evidence type="ECO:0000256" key="1">
    <source>
        <dbReference type="ARBA" id="ARBA00001933"/>
    </source>
</evidence>
<dbReference type="Gene3D" id="3.40.640.10">
    <property type="entry name" value="Type I PLP-dependent aspartate aminotransferase-like (Major domain)"/>
    <property type="match status" value="1"/>
</dbReference>
<keyword evidence="2 3" id="KW-0663">Pyridoxal phosphate</keyword>
<feature type="modified residue" description="N6-(pyridoxal phosphate)lysine" evidence="3">
    <location>
        <position position="212"/>
    </location>
</feature>
<comment type="caution">
    <text evidence="6">The sequence shown here is derived from an EMBL/GenBank/DDBJ whole genome shotgun (WGS) entry which is preliminary data.</text>
</comment>
<proteinExistence type="inferred from homology"/>
<feature type="region of interest" description="Disordered" evidence="5">
    <location>
        <begin position="1"/>
        <end position="25"/>
    </location>
</feature>
<dbReference type="SUPFAM" id="SSF53383">
    <property type="entry name" value="PLP-dependent transferases"/>
    <property type="match status" value="1"/>
</dbReference>
<organism evidence="6 7">
    <name type="scientific">Methylobrevis albus</name>
    <dbReference type="NCBI Taxonomy" id="2793297"/>
    <lineage>
        <taxon>Bacteria</taxon>
        <taxon>Pseudomonadati</taxon>
        <taxon>Pseudomonadota</taxon>
        <taxon>Alphaproteobacteria</taxon>
        <taxon>Hyphomicrobiales</taxon>
        <taxon>Pleomorphomonadaceae</taxon>
        <taxon>Methylobrevis</taxon>
    </lineage>
</organism>
<dbReference type="Pfam" id="PF01053">
    <property type="entry name" value="Cys_Met_Meta_PP"/>
    <property type="match status" value="1"/>
</dbReference>
<dbReference type="InterPro" id="IPR015424">
    <property type="entry name" value="PyrdxlP-dep_Trfase"/>
</dbReference>
<evidence type="ECO:0000313" key="7">
    <source>
        <dbReference type="Proteomes" id="UP000631694"/>
    </source>
</evidence>
<accession>A0A931I1U3</accession>
<dbReference type="GO" id="GO:0005737">
    <property type="term" value="C:cytoplasm"/>
    <property type="evidence" value="ECO:0007669"/>
    <property type="project" value="TreeGrafter"/>
</dbReference>
<dbReference type="EMBL" id="JADZLT010000049">
    <property type="protein sequence ID" value="MBH0237740.1"/>
    <property type="molecule type" value="Genomic_DNA"/>
</dbReference>
<keyword evidence="7" id="KW-1185">Reference proteome</keyword>
<keyword evidence="6" id="KW-0808">Transferase</keyword>
<evidence type="ECO:0000313" key="6">
    <source>
        <dbReference type="EMBL" id="MBH0237740.1"/>
    </source>
</evidence>
<dbReference type="PIRSF" id="PIRSF001434">
    <property type="entry name" value="CGS"/>
    <property type="match status" value="1"/>
</dbReference>
<dbReference type="InterPro" id="IPR000277">
    <property type="entry name" value="Cys/Met-Metab_PyrdxlP-dep_enz"/>
</dbReference>
<protein>
    <submittedName>
        <fullName evidence="6">PLP-dependent transferase</fullName>
    </submittedName>
</protein>
<dbReference type="RefSeq" id="WP_197310818.1">
    <property type="nucleotide sequence ID" value="NZ_JADZLT010000049.1"/>
</dbReference>
<dbReference type="PANTHER" id="PTHR11808">
    <property type="entry name" value="TRANS-SULFURATION ENZYME FAMILY MEMBER"/>
    <property type="match status" value="1"/>
</dbReference>
<dbReference type="Gene3D" id="3.90.1150.10">
    <property type="entry name" value="Aspartate Aminotransferase, domain 1"/>
    <property type="match status" value="1"/>
</dbReference>
<dbReference type="InterPro" id="IPR054542">
    <property type="entry name" value="Cys_met_metab_PP"/>
</dbReference>
<dbReference type="PROSITE" id="PS00868">
    <property type="entry name" value="CYS_MET_METAB_PP"/>
    <property type="match status" value="1"/>
</dbReference>